<dbReference type="PANTHER" id="PTHR21666">
    <property type="entry name" value="PEPTIDASE-RELATED"/>
    <property type="match status" value="1"/>
</dbReference>
<dbReference type="InterPro" id="IPR016047">
    <property type="entry name" value="M23ase_b-sheet_dom"/>
</dbReference>
<dbReference type="Proteomes" id="UP001500920">
    <property type="component" value="Unassembled WGS sequence"/>
</dbReference>
<dbReference type="Gene3D" id="2.70.70.10">
    <property type="entry name" value="Glucose Permease (Domain IIA)"/>
    <property type="match status" value="1"/>
</dbReference>
<feature type="transmembrane region" description="Helical" evidence="6">
    <location>
        <begin position="27"/>
        <end position="53"/>
    </location>
</feature>
<keyword evidence="6" id="KW-0812">Transmembrane</keyword>
<reference evidence="9" key="1">
    <citation type="journal article" date="2019" name="Int. J. Syst. Evol. Microbiol.">
        <title>The Global Catalogue of Microorganisms (GCM) 10K type strain sequencing project: providing services to taxonomists for standard genome sequencing and annotation.</title>
        <authorList>
            <consortium name="The Broad Institute Genomics Platform"/>
            <consortium name="The Broad Institute Genome Sequencing Center for Infectious Disease"/>
            <person name="Wu L."/>
            <person name="Ma J."/>
        </authorList>
    </citation>
    <scope>NUCLEOTIDE SEQUENCE [LARGE SCALE GENOMIC DNA]</scope>
    <source>
        <strain evidence="9">JCM 16981</strain>
    </source>
</reference>
<evidence type="ECO:0000256" key="3">
    <source>
        <dbReference type="ARBA" id="ARBA00006646"/>
    </source>
</evidence>
<evidence type="ECO:0000256" key="1">
    <source>
        <dbReference type="ARBA" id="ARBA00001667"/>
    </source>
</evidence>
<evidence type="ECO:0000256" key="6">
    <source>
        <dbReference type="SAM" id="Phobius"/>
    </source>
</evidence>
<dbReference type="PANTHER" id="PTHR21666:SF270">
    <property type="entry name" value="MUREIN HYDROLASE ACTIVATOR ENVC"/>
    <property type="match status" value="1"/>
</dbReference>
<dbReference type="Gene3D" id="1.10.530.10">
    <property type="match status" value="1"/>
</dbReference>
<comment type="similarity">
    <text evidence="3">Belongs to the peptidase M23B family.</text>
</comment>
<proteinExistence type="inferred from homology"/>
<evidence type="ECO:0000313" key="8">
    <source>
        <dbReference type="EMBL" id="GAA3713147.1"/>
    </source>
</evidence>
<name>A0ABP7E1Y8_9STAP</name>
<comment type="catalytic activity">
    <reaction evidence="1">
        <text>Hydrolysis of the -Gly-|-Gly- bond in the pentaglycine inter-peptide link joining staphylococcal cell wall peptidoglycans.</text>
        <dbReference type="EC" id="3.4.24.75"/>
    </reaction>
</comment>
<dbReference type="EC" id="3.4.24.75" evidence="4"/>
<sequence length="426" mass="46557">MSVGSMSKEYVKKQVKKKIRRKLTQTVGIRVLIPIFLFLILSFVGLLLITVMMGQSQDVQEHNISEYSVNGGYVENPLASYSLNEIPEEFEDIYKKIADKYNVDWEILASIHRVETVFSSNTSVSSAGAIGHTQFMKCTWVGWDYGGCNGTLGNADVPKEVYTDPDKIAQYGGEGVDGNDNGKADPMELSDALSATAKKLEKDGVNSDTESAVFSYNHDSSYVSNVMEHYNAYKDNASFITAGIDDITMLGKGGGGKGMVVGDMALPLDTELFLNQMTGGIGHYSGHPGYDFSVPMRTPVYSLVDGEVIESVKDRPNYPAGRTLAQALSSDDLGNYIRIRPTNSPNLVVNYMHLNTKDNAGNLVSKGDKVKKGQHIGAVGNSGKSTAPHLHLDVLENNHYSIDSAVRWYDTLVKDYRASKVEDSDG</sequence>
<feature type="domain" description="M23ase beta-sheet core" evidence="7">
    <location>
        <begin position="286"/>
        <end position="399"/>
    </location>
</feature>
<dbReference type="EMBL" id="BAABCK010000001">
    <property type="protein sequence ID" value="GAA3713147.1"/>
    <property type="molecule type" value="Genomic_DNA"/>
</dbReference>
<evidence type="ECO:0000259" key="7">
    <source>
        <dbReference type="Pfam" id="PF01551"/>
    </source>
</evidence>
<keyword evidence="6" id="KW-0472">Membrane</keyword>
<dbReference type="Pfam" id="PF01551">
    <property type="entry name" value="Peptidase_M23"/>
    <property type="match status" value="1"/>
</dbReference>
<dbReference type="InterPro" id="IPR023346">
    <property type="entry name" value="Lysozyme-like_dom_sf"/>
</dbReference>
<dbReference type="CDD" id="cd13399">
    <property type="entry name" value="Slt35-like"/>
    <property type="match status" value="1"/>
</dbReference>
<evidence type="ECO:0000256" key="4">
    <source>
        <dbReference type="ARBA" id="ARBA00012322"/>
    </source>
</evidence>
<comment type="caution">
    <text evidence="8">The sequence shown here is derived from an EMBL/GenBank/DDBJ whole genome shotgun (WGS) entry which is preliminary data.</text>
</comment>
<dbReference type="CDD" id="cd12797">
    <property type="entry name" value="M23_peptidase"/>
    <property type="match status" value="1"/>
</dbReference>
<gene>
    <name evidence="8" type="ORF">GCM10022378_00060</name>
</gene>
<keyword evidence="6" id="KW-1133">Transmembrane helix</keyword>
<keyword evidence="5" id="KW-0482">Metalloprotease</keyword>
<dbReference type="SUPFAM" id="SSF53955">
    <property type="entry name" value="Lysozyme-like"/>
    <property type="match status" value="1"/>
</dbReference>
<dbReference type="SUPFAM" id="SSF51261">
    <property type="entry name" value="Duplicated hybrid motif"/>
    <property type="match status" value="1"/>
</dbReference>
<dbReference type="InterPro" id="IPR050570">
    <property type="entry name" value="Cell_wall_metabolism_enzyme"/>
</dbReference>
<comment type="cofactor">
    <cofactor evidence="2">
        <name>Zn(2+)</name>
        <dbReference type="ChEBI" id="CHEBI:29105"/>
    </cofactor>
</comment>
<dbReference type="RefSeq" id="WP_344700570.1">
    <property type="nucleotide sequence ID" value="NZ_BAABCK010000001.1"/>
</dbReference>
<organism evidence="8 9">
    <name type="scientific">Salinicoccus jeotgali</name>
    <dbReference type="NCBI Taxonomy" id="381634"/>
    <lineage>
        <taxon>Bacteria</taxon>
        <taxon>Bacillati</taxon>
        <taxon>Bacillota</taxon>
        <taxon>Bacilli</taxon>
        <taxon>Bacillales</taxon>
        <taxon>Staphylococcaceae</taxon>
        <taxon>Salinicoccus</taxon>
    </lineage>
</organism>
<evidence type="ECO:0000256" key="5">
    <source>
        <dbReference type="ARBA" id="ARBA00023049"/>
    </source>
</evidence>
<keyword evidence="9" id="KW-1185">Reference proteome</keyword>
<evidence type="ECO:0000313" key="9">
    <source>
        <dbReference type="Proteomes" id="UP001500920"/>
    </source>
</evidence>
<dbReference type="InterPro" id="IPR011055">
    <property type="entry name" value="Dup_hybrid_motif"/>
</dbReference>
<accession>A0ABP7E1Y8</accession>
<keyword evidence="5" id="KW-0645">Protease</keyword>
<protein>
    <recommendedName>
        <fullName evidence="4">lysostaphin</fullName>
        <ecNumber evidence="4">3.4.24.75</ecNumber>
    </recommendedName>
</protein>
<keyword evidence="5" id="KW-0378">Hydrolase</keyword>
<evidence type="ECO:0000256" key="2">
    <source>
        <dbReference type="ARBA" id="ARBA00001947"/>
    </source>
</evidence>